<dbReference type="FunFam" id="3.40.50.300:FF:000127">
    <property type="entry name" value="Ribose import ATP-binding protein RbsA"/>
    <property type="match status" value="1"/>
</dbReference>
<dbReference type="GO" id="GO:0005524">
    <property type="term" value="F:ATP binding"/>
    <property type="evidence" value="ECO:0007669"/>
    <property type="project" value="UniProtKB-KW"/>
</dbReference>
<gene>
    <name evidence="11" type="ORF">SAMN05216231_2074</name>
</gene>
<dbReference type="InterPro" id="IPR003593">
    <property type="entry name" value="AAA+_ATPase"/>
</dbReference>
<dbReference type="InterPro" id="IPR017871">
    <property type="entry name" value="ABC_transporter-like_CS"/>
</dbReference>
<dbReference type="FunFam" id="3.40.50.300:FF:001390">
    <property type="entry name" value="ABC transporter, ATP-binding protein"/>
    <property type="match status" value="1"/>
</dbReference>
<evidence type="ECO:0000256" key="1">
    <source>
        <dbReference type="ARBA" id="ARBA00004202"/>
    </source>
</evidence>
<evidence type="ECO:0000256" key="6">
    <source>
        <dbReference type="ARBA" id="ARBA00022741"/>
    </source>
</evidence>
<keyword evidence="7 11" id="KW-0067">ATP-binding</keyword>
<evidence type="ECO:0000313" key="11">
    <source>
        <dbReference type="EMBL" id="SDQ59236.1"/>
    </source>
</evidence>
<accession>A0A1H1C6H0</accession>
<evidence type="ECO:0000256" key="2">
    <source>
        <dbReference type="ARBA" id="ARBA00005417"/>
    </source>
</evidence>
<dbReference type="SMART" id="SM00382">
    <property type="entry name" value="AAA"/>
    <property type="match status" value="1"/>
</dbReference>
<keyword evidence="8" id="KW-1278">Translocase</keyword>
<dbReference type="PROSITE" id="PS00211">
    <property type="entry name" value="ABC_TRANSPORTER_1"/>
    <property type="match status" value="2"/>
</dbReference>
<keyword evidence="9" id="KW-0472">Membrane</keyword>
<evidence type="ECO:0000256" key="7">
    <source>
        <dbReference type="ARBA" id="ARBA00022840"/>
    </source>
</evidence>
<keyword evidence="5" id="KW-0677">Repeat</keyword>
<evidence type="ECO:0000259" key="10">
    <source>
        <dbReference type="PROSITE" id="PS50893"/>
    </source>
</evidence>
<dbReference type="GO" id="GO:0016887">
    <property type="term" value="F:ATP hydrolysis activity"/>
    <property type="evidence" value="ECO:0007669"/>
    <property type="project" value="InterPro"/>
</dbReference>
<organism evidence="11 12">
    <name type="scientific">Virgibacillus salinus</name>
    <dbReference type="NCBI Taxonomy" id="553311"/>
    <lineage>
        <taxon>Bacteria</taxon>
        <taxon>Bacillati</taxon>
        <taxon>Bacillota</taxon>
        <taxon>Bacilli</taxon>
        <taxon>Bacillales</taxon>
        <taxon>Bacillaceae</taxon>
        <taxon>Virgibacillus</taxon>
    </lineage>
</organism>
<dbReference type="AlphaFoldDB" id="A0A1H1C6H0"/>
<feature type="domain" description="ABC transporter" evidence="10">
    <location>
        <begin position="5"/>
        <end position="240"/>
    </location>
</feature>
<dbReference type="SUPFAM" id="SSF52540">
    <property type="entry name" value="P-loop containing nucleoside triphosphate hydrolases"/>
    <property type="match status" value="2"/>
</dbReference>
<evidence type="ECO:0000313" key="12">
    <source>
        <dbReference type="Proteomes" id="UP000199444"/>
    </source>
</evidence>
<evidence type="ECO:0000256" key="4">
    <source>
        <dbReference type="ARBA" id="ARBA00022475"/>
    </source>
</evidence>
<evidence type="ECO:0000256" key="9">
    <source>
        <dbReference type="ARBA" id="ARBA00023136"/>
    </source>
</evidence>
<evidence type="ECO:0000256" key="3">
    <source>
        <dbReference type="ARBA" id="ARBA00022448"/>
    </source>
</evidence>
<evidence type="ECO:0000256" key="8">
    <source>
        <dbReference type="ARBA" id="ARBA00022967"/>
    </source>
</evidence>
<keyword evidence="4" id="KW-1003">Cell membrane</keyword>
<sequence length="509" mass="56493">MDYAIEMLNIRKEFPGIVANDDITIQVKKQEIHALLGENGAGKSTLMNVLFGLYQPEKGEIRVEGKKVNITDPNIANDLGIGMVHQHFMLVDTYTVTQNIILGSEPTKFGKVNLKHAEQEIQALSDRYGLNVDPTAKIRDISVGMQQRVEILKTLYRGANVLILDEPTAVLTPQEIKELIDIMNSLVAEGKSIILITHKLKEIMQVCDRCTVIRKGKGIDTLNVKDTNVNELASLMVGREISFKTEKKEAIPQENVLSITNLNVQDIRRVNIVKGLNLDVRAGEIVGIAGIDGNGQTELVEAITGLRKAQSGSIKVSNKDITNFKPRKVTESGIGHIPQDRHKYGLVLDFAIGDNMVLQTYYQKPFSKNKILNFKEIYKKANELIEEYDVRTPSEYTKASALSGGNQQKAIIAREVDRSPDLLIAAQPTRGLDVGAIEFIHNKLIEERDKGKAVLLISFELDEIFDVSDRIAVMFDGQIVANVKPDETDEHELGLLMAGSNKDEAGETQ</sequence>
<keyword evidence="3" id="KW-0813">Transport</keyword>
<dbReference type="PANTHER" id="PTHR43790">
    <property type="entry name" value="CARBOHYDRATE TRANSPORT ATP-BINDING PROTEIN MG119-RELATED"/>
    <property type="match status" value="1"/>
</dbReference>
<dbReference type="InterPro" id="IPR003439">
    <property type="entry name" value="ABC_transporter-like_ATP-bd"/>
</dbReference>
<comment type="subcellular location">
    <subcellularLocation>
        <location evidence="1">Cell membrane</location>
        <topology evidence="1">Peripheral membrane protein</topology>
    </subcellularLocation>
</comment>
<dbReference type="PANTHER" id="PTHR43790:SF4">
    <property type="entry name" value="GUANOSINE IMPORT ATP-BINDING PROTEIN NUPO"/>
    <property type="match status" value="1"/>
</dbReference>
<dbReference type="Proteomes" id="UP000199444">
    <property type="component" value="Unassembled WGS sequence"/>
</dbReference>
<keyword evidence="6" id="KW-0547">Nucleotide-binding</keyword>
<dbReference type="CDD" id="cd03215">
    <property type="entry name" value="ABC_Carb_Monos_II"/>
    <property type="match status" value="1"/>
</dbReference>
<comment type="similarity">
    <text evidence="2">Belongs to the ABC transporter superfamily.</text>
</comment>
<evidence type="ECO:0000256" key="5">
    <source>
        <dbReference type="ARBA" id="ARBA00022737"/>
    </source>
</evidence>
<keyword evidence="12" id="KW-1185">Reference proteome</keyword>
<dbReference type="Pfam" id="PF00005">
    <property type="entry name" value="ABC_tran"/>
    <property type="match status" value="2"/>
</dbReference>
<proteinExistence type="inferred from homology"/>
<dbReference type="GO" id="GO:0005886">
    <property type="term" value="C:plasma membrane"/>
    <property type="evidence" value="ECO:0007669"/>
    <property type="project" value="UniProtKB-SubCell"/>
</dbReference>
<dbReference type="RefSeq" id="WP_092492890.1">
    <property type="nucleotide sequence ID" value="NZ_FNKD01000002.1"/>
</dbReference>
<reference evidence="11 12" key="1">
    <citation type="submission" date="2016-10" db="EMBL/GenBank/DDBJ databases">
        <authorList>
            <person name="de Groot N.N."/>
        </authorList>
    </citation>
    <scope>NUCLEOTIDE SEQUENCE [LARGE SCALE GENOMIC DNA]</scope>
    <source>
        <strain evidence="11 12">CGMCC 1.10449</strain>
    </source>
</reference>
<feature type="domain" description="ABC transporter" evidence="10">
    <location>
        <begin position="257"/>
        <end position="501"/>
    </location>
</feature>
<protein>
    <submittedName>
        <fullName evidence="11">Nucleoside ABC transporter ATP-binding protein</fullName>
    </submittedName>
</protein>
<dbReference type="STRING" id="553311.SAMN05216231_2074"/>
<dbReference type="InterPro" id="IPR050107">
    <property type="entry name" value="ABC_carbohydrate_import_ATPase"/>
</dbReference>
<dbReference type="PROSITE" id="PS50893">
    <property type="entry name" value="ABC_TRANSPORTER_2"/>
    <property type="match status" value="2"/>
</dbReference>
<dbReference type="InterPro" id="IPR027417">
    <property type="entry name" value="P-loop_NTPase"/>
</dbReference>
<dbReference type="CDD" id="cd03216">
    <property type="entry name" value="ABC_Carb_Monos_I"/>
    <property type="match status" value="1"/>
</dbReference>
<dbReference type="Gene3D" id="3.40.50.300">
    <property type="entry name" value="P-loop containing nucleotide triphosphate hydrolases"/>
    <property type="match status" value="2"/>
</dbReference>
<name>A0A1H1C6H0_9BACI</name>
<dbReference type="EMBL" id="FNKD01000002">
    <property type="protein sequence ID" value="SDQ59236.1"/>
    <property type="molecule type" value="Genomic_DNA"/>
</dbReference>